<dbReference type="Gene3D" id="2.40.10.170">
    <property type="match status" value="1"/>
</dbReference>
<evidence type="ECO:0000313" key="4">
    <source>
        <dbReference type="Proteomes" id="UP001316087"/>
    </source>
</evidence>
<dbReference type="Gene3D" id="1.20.58.1290">
    <property type="entry name" value="CarD-like, C-terminal domain"/>
    <property type="match status" value="1"/>
</dbReference>
<dbReference type="SMART" id="SM01058">
    <property type="entry name" value="CarD_TRCF"/>
    <property type="match status" value="1"/>
</dbReference>
<dbReference type="InterPro" id="IPR052531">
    <property type="entry name" value="CarD-like_regulator"/>
</dbReference>
<protein>
    <submittedName>
        <fullName evidence="3">Transcriptional regulator</fullName>
    </submittedName>
</protein>
<dbReference type="Proteomes" id="UP001316087">
    <property type="component" value="Unassembled WGS sequence"/>
</dbReference>
<feature type="domain" description="CarD-like/TRCF RNAP-interacting" evidence="2">
    <location>
        <begin position="1"/>
        <end position="111"/>
    </location>
</feature>
<sequence length="172" mass="19966">MYKIGDLTLYKSHGICQIDSIVEQNFTGTPMQYYVIQSKLQPGVTLYHPVDSDNSQLEKLLSYDEASKILDIFSNEASEWDERISNRQRNHSQILGKNNHLEIAQLMNTILRKEQELQQQEKKLTSQDAQMLQQISMVIFDILELTLKQSKAQIEQQIHKKIQANTTIATHY</sequence>
<dbReference type="InterPro" id="IPR042215">
    <property type="entry name" value="CarD-like_C"/>
</dbReference>
<dbReference type="Pfam" id="PF02559">
    <property type="entry name" value="CarD_TRCF_RID"/>
    <property type="match status" value="1"/>
</dbReference>
<name>A0ABS9UA41_9BACL</name>
<evidence type="ECO:0000313" key="3">
    <source>
        <dbReference type="EMBL" id="MCH7321202.1"/>
    </source>
</evidence>
<proteinExistence type="predicted"/>
<dbReference type="SUPFAM" id="SSF141259">
    <property type="entry name" value="CarD-like"/>
    <property type="match status" value="1"/>
</dbReference>
<dbReference type="RefSeq" id="WP_241368236.1">
    <property type="nucleotide sequence ID" value="NZ_JAKZFC010000001.1"/>
</dbReference>
<gene>
    <name evidence="3" type="ORF">LZ480_04790</name>
</gene>
<dbReference type="InterPro" id="IPR036101">
    <property type="entry name" value="CarD-like/TRCF_RID_sf"/>
</dbReference>
<evidence type="ECO:0000259" key="2">
    <source>
        <dbReference type="SMART" id="SM01058"/>
    </source>
</evidence>
<dbReference type="PANTHER" id="PTHR38447:SF1">
    <property type="entry name" value="RNA POLYMERASE-BINDING TRANSCRIPTION FACTOR CARD"/>
    <property type="match status" value="1"/>
</dbReference>
<keyword evidence="1" id="KW-0175">Coiled coil</keyword>
<evidence type="ECO:0000256" key="1">
    <source>
        <dbReference type="SAM" id="Coils"/>
    </source>
</evidence>
<keyword evidence="4" id="KW-1185">Reference proteome</keyword>
<organism evidence="3 4">
    <name type="scientific">Solibacillus palustris</name>
    <dbReference type="NCBI Taxonomy" id="2908203"/>
    <lineage>
        <taxon>Bacteria</taxon>
        <taxon>Bacillati</taxon>
        <taxon>Bacillota</taxon>
        <taxon>Bacilli</taxon>
        <taxon>Bacillales</taxon>
        <taxon>Caryophanaceae</taxon>
        <taxon>Solibacillus</taxon>
    </lineage>
</organism>
<dbReference type="EMBL" id="JAKZFC010000001">
    <property type="protein sequence ID" value="MCH7321202.1"/>
    <property type="molecule type" value="Genomic_DNA"/>
</dbReference>
<accession>A0ABS9UA41</accession>
<dbReference type="InterPro" id="IPR003711">
    <property type="entry name" value="CarD-like/TRCF_RID"/>
</dbReference>
<feature type="coiled-coil region" evidence="1">
    <location>
        <begin position="103"/>
        <end position="130"/>
    </location>
</feature>
<dbReference type="PANTHER" id="PTHR38447">
    <property type="entry name" value="TRANSCRIPTION FACTOR YDEB-RELATED"/>
    <property type="match status" value="1"/>
</dbReference>
<comment type="caution">
    <text evidence="3">The sequence shown here is derived from an EMBL/GenBank/DDBJ whole genome shotgun (WGS) entry which is preliminary data.</text>
</comment>
<reference evidence="3 4" key="1">
    <citation type="submission" date="2022-03" db="EMBL/GenBank/DDBJ databases">
        <authorList>
            <person name="Jo J.-H."/>
            <person name="Im W.-T."/>
        </authorList>
    </citation>
    <scope>NUCLEOTIDE SEQUENCE [LARGE SCALE GENOMIC DNA]</scope>
    <source>
        <strain evidence="3 4">MA9</strain>
    </source>
</reference>